<dbReference type="PANTHER" id="PTHR47894">
    <property type="entry name" value="HTH-TYPE TRANSCRIPTIONAL REGULATOR GADX"/>
    <property type="match status" value="1"/>
</dbReference>
<evidence type="ECO:0000313" key="5">
    <source>
        <dbReference type="EMBL" id="POB02673.1"/>
    </source>
</evidence>
<dbReference type="PROSITE" id="PS01124">
    <property type="entry name" value="HTH_ARAC_FAMILY_2"/>
    <property type="match status" value="1"/>
</dbReference>
<feature type="domain" description="HTH araC/xylS-type" evidence="4">
    <location>
        <begin position="240"/>
        <end position="337"/>
    </location>
</feature>
<evidence type="ECO:0000256" key="2">
    <source>
        <dbReference type="ARBA" id="ARBA00023125"/>
    </source>
</evidence>
<dbReference type="GO" id="GO:0005829">
    <property type="term" value="C:cytosol"/>
    <property type="evidence" value="ECO:0007669"/>
    <property type="project" value="TreeGrafter"/>
</dbReference>
<dbReference type="OrthoDB" id="5582699at2"/>
<accession>A0A2P4ETQ4</accession>
<dbReference type="RefSeq" id="WP_104738741.1">
    <property type="nucleotide sequence ID" value="NZ_BMHR01000011.1"/>
</dbReference>
<dbReference type="PANTHER" id="PTHR47894:SF1">
    <property type="entry name" value="HTH-TYPE TRANSCRIPTIONAL REGULATOR VQSM"/>
    <property type="match status" value="1"/>
</dbReference>
<evidence type="ECO:0000313" key="6">
    <source>
        <dbReference type="Proteomes" id="UP000243451"/>
    </source>
</evidence>
<keyword evidence="2" id="KW-0238">DNA-binding</keyword>
<dbReference type="SMART" id="SM00342">
    <property type="entry name" value="HTH_ARAC"/>
    <property type="match status" value="1"/>
</dbReference>
<proteinExistence type="predicted"/>
<dbReference type="Gene3D" id="1.10.10.60">
    <property type="entry name" value="Homeodomain-like"/>
    <property type="match status" value="1"/>
</dbReference>
<evidence type="ECO:0000256" key="3">
    <source>
        <dbReference type="ARBA" id="ARBA00023163"/>
    </source>
</evidence>
<evidence type="ECO:0000256" key="1">
    <source>
        <dbReference type="ARBA" id="ARBA00023015"/>
    </source>
</evidence>
<gene>
    <name evidence="5" type="ORF">C1949_12145</name>
</gene>
<keyword evidence="6" id="KW-1185">Reference proteome</keyword>
<dbReference type="PRINTS" id="PR00032">
    <property type="entry name" value="HTHARAC"/>
</dbReference>
<dbReference type="Pfam" id="PF12625">
    <property type="entry name" value="Arabinose_bd"/>
    <property type="match status" value="1"/>
</dbReference>
<organism evidence="5 6">
    <name type="scientific">Halopseudomonas oceani</name>
    <dbReference type="NCBI Taxonomy" id="1708783"/>
    <lineage>
        <taxon>Bacteria</taxon>
        <taxon>Pseudomonadati</taxon>
        <taxon>Pseudomonadota</taxon>
        <taxon>Gammaproteobacteria</taxon>
        <taxon>Pseudomonadales</taxon>
        <taxon>Pseudomonadaceae</taxon>
        <taxon>Halopseudomonas</taxon>
    </lineage>
</organism>
<dbReference type="AlphaFoldDB" id="A0A2P4ETQ4"/>
<dbReference type="GO" id="GO:0003700">
    <property type="term" value="F:DNA-binding transcription factor activity"/>
    <property type="evidence" value="ECO:0007669"/>
    <property type="project" value="InterPro"/>
</dbReference>
<dbReference type="EMBL" id="PPSK01000011">
    <property type="protein sequence ID" value="POB02673.1"/>
    <property type="molecule type" value="Genomic_DNA"/>
</dbReference>
<comment type="caution">
    <text evidence="5">The sequence shown here is derived from an EMBL/GenBank/DDBJ whole genome shotgun (WGS) entry which is preliminary data.</text>
</comment>
<dbReference type="InterPro" id="IPR009057">
    <property type="entry name" value="Homeodomain-like_sf"/>
</dbReference>
<dbReference type="Proteomes" id="UP000243451">
    <property type="component" value="Unassembled WGS sequence"/>
</dbReference>
<dbReference type="InterPro" id="IPR020449">
    <property type="entry name" value="Tscrpt_reg_AraC-type_HTH"/>
</dbReference>
<dbReference type="Pfam" id="PF12833">
    <property type="entry name" value="HTH_18"/>
    <property type="match status" value="1"/>
</dbReference>
<protein>
    <submittedName>
        <fullName evidence="5">AraC family transcriptional regulator</fullName>
    </submittedName>
</protein>
<evidence type="ECO:0000259" key="4">
    <source>
        <dbReference type="PROSITE" id="PS01124"/>
    </source>
</evidence>
<keyword evidence="1" id="KW-0805">Transcription regulation</keyword>
<dbReference type="InterPro" id="IPR018060">
    <property type="entry name" value="HTH_AraC"/>
</dbReference>
<name>A0A2P4ETQ4_9GAMM</name>
<dbReference type="InterPro" id="IPR032687">
    <property type="entry name" value="AraC-type_N"/>
</dbReference>
<sequence>MPPDQSWLSPAAHPVYTRLVHAELRRLGFTADAIRAASDVDWDALQQDNQFLSLETLSKLLDSAIALTGHPGLGFAVGMHTDVSAHGPGGYAAVTAPTIGAAVEVIEQYSTLRQHLGHFVIEQHEPPVLRLDEEQMPLRLREYVLGHFTNAMLRLLETVSGQPLQQEVTLEWPLPRPDWTDQVAGYVGRWIFGSDALRLHLPAGLFEQACLGADPDVHRQALRDCEHQLQHQRRGGDLSERIKKRLLSCEYRYPTLAQMAELEHMTPRTLIRHLGNEGVRFQQLLDEVRSDQACWLLEHTELSVELIAERLGYQDTSNFSRTFRRWLGCPPRAYRQRSQATS</sequence>
<dbReference type="GO" id="GO:0000976">
    <property type="term" value="F:transcription cis-regulatory region binding"/>
    <property type="evidence" value="ECO:0007669"/>
    <property type="project" value="TreeGrafter"/>
</dbReference>
<dbReference type="SUPFAM" id="SSF46689">
    <property type="entry name" value="Homeodomain-like"/>
    <property type="match status" value="1"/>
</dbReference>
<keyword evidence="3" id="KW-0804">Transcription</keyword>
<reference evidence="5 6" key="1">
    <citation type="submission" date="2018-01" db="EMBL/GenBank/DDBJ databases">
        <title>Draft genome of the type strain Pseudomonas oceani DSM 100277 isolated from the deep water in Okinawa trough, northwestern Pacific Ocean.</title>
        <authorList>
            <person name="Gomila M."/>
            <person name="Mulet M."/>
            <person name="Garcia-Valdes E."/>
            <person name="Lalucat J."/>
        </authorList>
    </citation>
    <scope>NUCLEOTIDE SEQUENCE [LARGE SCALE GENOMIC DNA]</scope>
    <source>
        <strain evidence="5 6">DSM 100277</strain>
    </source>
</reference>